<evidence type="ECO:0000259" key="4">
    <source>
        <dbReference type="Pfam" id="PF08701"/>
    </source>
</evidence>
<evidence type="ECO:0000256" key="1">
    <source>
        <dbReference type="ARBA" id="ARBA00004123"/>
    </source>
</evidence>
<proteinExistence type="predicted"/>
<protein>
    <recommendedName>
        <fullName evidence="4">Guanine nucleotide-binding protein-like 3 N-terminal domain-containing protein</fullName>
    </recommendedName>
</protein>
<comment type="subcellular location">
    <subcellularLocation>
        <location evidence="1">Nucleus</location>
    </subcellularLocation>
</comment>
<dbReference type="Proteomes" id="UP000035740">
    <property type="component" value="Unassembled WGS sequence"/>
</dbReference>
<dbReference type="AlphaFoldDB" id="A0A0J8AY98"/>
<feature type="compositionally biased region" description="Basic and acidic residues" evidence="3">
    <location>
        <begin position="62"/>
        <end position="83"/>
    </location>
</feature>
<dbReference type="InterPro" id="IPR014813">
    <property type="entry name" value="Gnl3_N_dom"/>
</dbReference>
<evidence type="ECO:0000256" key="2">
    <source>
        <dbReference type="ARBA" id="ARBA00023242"/>
    </source>
</evidence>
<evidence type="ECO:0000313" key="6">
    <source>
        <dbReference type="Proteomes" id="UP000035740"/>
    </source>
</evidence>
<reference evidence="5 6" key="1">
    <citation type="journal article" date="2014" name="Nature">
        <title>The genome of the recently domesticated crop plant sugar beet (Beta vulgaris).</title>
        <authorList>
            <person name="Dohm J.C."/>
            <person name="Minoche A.E."/>
            <person name="Holtgrawe D."/>
            <person name="Capella-Gutierrez S."/>
            <person name="Zakrzewski F."/>
            <person name="Tafer H."/>
            <person name="Rupp O."/>
            <person name="Sorensen T.R."/>
            <person name="Stracke R."/>
            <person name="Reinhardt R."/>
            <person name="Goesmann A."/>
            <person name="Kraft T."/>
            <person name="Schulz B."/>
            <person name="Stadler P.F."/>
            <person name="Schmidt T."/>
            <person name="Gabaldon T."/>
            <person name="Lehrach H."/>
            <person name="Weisshaar B."/>
            <person name="Himmelbauer H."/>
        </authorList>
    </citation>
    <scope>NUCLEOTIDE SEQUENCE [LARGE SCALE GENOMIC DNA]</scope>
    <source>
        <tissue evidence="5">Taproot</tissue>
    </source>
</reference>
<evidence type="ECO:0000256" key="3">
    <source>
        <dbReference type="SAM" id="MobiDB-lite"/>
    </source>
</evidence>
<feature type="domain" description="Guanine nucleotide-binding protein-like 3 N-terminal" evidence="4">
    <location>
        <begin position="9"/>
        <end position="83"/>
    </location>
</feature>
<dbReference type="Pfam" id="PF08701">
    <property type="entry name" value="GN3L_Grn1"/>
    <property type="match status" value="1"/>
</dbReference>
<gene>
    <name evidence="5" type="ORF">BVRB_028830</name>
</gene>
<keyword evidence="2" id="KW-0539">Nucleus</keyword>
<feature type="non-terminal residue" evidence="5">
    <location>
        <position position="133"/>
    </location>
</feature>
<organism evidence="5 6">
    <name type="scientific">Beta vulgaris subsp. vulgaris</name>
    <name type="common">Beet</name>
    <dbReference type="NCBI Taxonomy" id="3555"/>
    <lineage>
        <taxon>Eukaryota</taxon>
        <taxon>Viridiplantae</taxon>
        <taxon>Streptophyta</taxon>
        <taxon>Embryophyta</taxon>
        <taxon>Tracheophyta</taxon>
        <taxon>Spermatophyta</taxon>
        <taxon>Magnoliopsida</taxon>
        <taxon>eudicotyledons</taxon>
        <taxon>Gunneridae</taxon>
        <taxon>Pentapetalae</taxon>
        <taxon>Caryophyllales</taxon>
        <taxon>Chenopodiaceae</taxon>
        <taxon>Betoideae</taxon>
        <taxon>Beta</taxon>
    </lineage>
</organism>
<evidence type="ECO:0000313" key="5">
    <source>
        <dbReference type="EMBL" id="KMS93701.1"/>
    </source>
</evidence>
<feature type="non-terminal residue" evidence="5">
    <location>
        <position position="1"/>
    </location>
</feature>
<feature type="region of interest" description="Disordered" evidence="3">
    <location>
        <begin position="62"/>
        <end position="90"/>
    </location>
</feature>
<sequence length="133" mass="15645">TKSHRQSLRVKYMVDNKAKSHRKKAAKLLKQNPNLAKKPSKDPGIPNLWPFKEDLCRQLAKKKEEEADEQSRLSELRKREAEKRRKMVERATQMQVEEFVADRDSNRPEKAIGESGNTRSWYQKELKRVVETA</sequence>
<dbReference type="EMBL" id="KQ099878">
    <property type="protein sequence ID" value="KMS93701.1"/>
    <property type="molecule type" value="Genomic_DNA"/>
</dbReference>
<dbReference type="GO" id="GO:0005634">
    <property type="term" value="C:nucleus"/>
    <property type="evidence" value="ECO:0007669"/>
    <property type="project" value="UniProtKB-SubCell"/>
</dbReference>
<accession>A0A0J8AY98</accession>
<name>A0A0J8AY98_BETVV</name>
<keyword evidence="6" id="KW-1185">Reference proteome</keyword>
<dbReference type="OrthoDB" id="10266128at2759"/>